<feature type="repeat" description="WD" evidence="3">
    <location>
        <begin position="158"/>
        <end position="190"/>
    </location>
</feature>
<dbReference type="InterPro" id="IPR015943">
    <property type="entry name" value="WD40/YVTN_repeat-like_dom_sf"/>
</dbReference>
<dbReference type="CDD" id="cd00200">
    <property type="entry name" value="WD40"/>
    <property type="match status" value="1"/>
</dbReference>
<dbReference type="AlphaFoldDB" id="A0A9P7EEH7"/>
<dbReference type="Pfam" id="PF00400">
    <property type="entry name" value="WD40"/>
    <property type="match status" value="6"/>
</dbReference>
<feature type="repeat" description="WD" evidence="3">
    <location>
        <begin position="72"/>
        <end position="104"/>
    </location>
</feature>
<evidence type="ECO:0000313" key="5">
    <source>
        <dbReference type="EMBL" id="KAG1818695.1"/>
    </source>
</evidence>
<dbReference type="Gene3D" id="2.130.10.10">
    <property type="entry name" value="YVTN repeat-like/Quinoprotein amine dehydrogenase"/>
    <property type="match status" value="2"/>
</dbReference>
<evidence type="ECO:0000313" key="6">
    <source>
        <dbReference type="Proteomes" id="UP000807769"/>
    </source>
</evidence>
<accession>A0A9P7EEH7</accession>
<feature type="region of interest" description="Disordered" evidence="4">
    <location>
        <begin position="408"/>
        <end position="456"/>
    </location>
</feature>
<gene>
    <name evidence="5" type="ORF">BJ212DRAFT_1479682</name>
</gene>
<name>A0A9P7EEH7_9AGAM</name>
<dbReference type="EMBL" id="JABBWG010000011">
    <property type="protein sequence ID" value="KAG1818695.1"/>
    <property type="molecule type" value="Genomic_DNA"/>
</dbReference>
<dbReference type="PROSITE" id="PS50294">
    <property type="entry name" value="WD_REPEATS_REGION"/>
    <property type="match status" value="3"/>
</dbReference>
<feature type="repeat" description="WD" evidence="3">
    <location>
        <begin position="29"/>
        <end position="70"/>
    </location>
</feature>
<protein>
    <submittedName>
        <fullName evidence="5">WD40-repeat-containing domain protein</fullName>
    </submittedName>
</protein>
<evidence type="ECO:0000256" key="4">
    <source>
        <dbReference type="SAM" id="MobiDB-lite"/>
    </source>
</evidence>
<dbReference type="Proteomes" id="UP000807769">
    <property type="component" value="Unassembled WGS sequence"/>
</dbReference>
<feature type="compositionally biased region" description="Low complexity" evidence="4">
    <location>
        <begin position="359"/>
        <end position="368"/>
    </location>
</feature>
<dbReference type="PROSITE" id="PS50082">
    <property type="entry name" value="WD_REPEATS_2"/>
    <property type="match status" value="4"/>
</dbReference>
<dbReference type="InterPro" id="IPR036322">
    <property type="entry name" value="WD40_repeat_dom_sf"/>
</dbReference>
<reference evidence="5" key="1">
    <citation type="journal article" date="2020" name="New Phytol.">
        <title>Comparative genomics reveals dynamic genome evolution in host specialist ectomycorrhizal fungi.</title>
        <authorList>
            <person name="Lofgren L.A."/>
            <person name="Nguyen N.H."/>
            <person name="Vilgalys R."/>
            <person name="Ruytinx J."/>
            <person name="Liao H.L."/>
            <person name="Branco S."/>
            <person name="Kuo A."/>
            <person name="LaButti K."/>
            <person name="Lipzen A."/>
            <person name="Andreopoulos W."/>
            <person name="Pangilinan J."/>
            <person name="Riley R."/>
            <person name="Hundley H."/>
            <person name="Na H."/>
            <person name="Barry K."/>
            <person name="Grigoriev I.V."/>
            <person name="Stajich J.E."/>
            <person name="Kennedy P.G."/>
        </authorList>
    </citation>
    <scope>NUCLEOTIDE SEQUENCE</scope>
    <source>
        <strain evidence="5">MN1</strain>
    </source>
</reference>
<dbReference type="InterPro" id="IPR050505">
    <property type="entry name" value="WDR55/POC1"/>
</dbReference>
<dbReference type="SUPFAM" id="SSF50978">
    <property type="entry name" value="WD40 repeat-like"/>
    <property type="match status" value="1"/>
</dbReference>
<comment type="caution">
    <text evidence="5">The sequence shown here is derived from an EMBL/GenBank/DDBJ whole genome shotgun (WGS) entry which is preliminary data.</text>
</comment>
<organism evidence="5 6">
    <name type="scientific">Suillus subaureus</name>
    <dbReference type="NCBI Taxonomy" id="48587"/>
    <lineage>
        <taxon>Eukaryota</taxon>
        <taxon>Fungi</taxon>
        <taxon>Dikarya</taxon>
        <taxon>Basidiomycota</taxon>
        <taxon>Agaricomycotina</taxon>
        <taxon>Agaricomycetes</taxon>
        <taxon>Agaricomycetidae</taxon>
        <taxon>Boletales</taxon>
        <taxon>Suillineae</taxon>
        <taxon>Suillaceae</taxon>
        <taxon>Suillus</taxon>
    </lineage>
</organism>
<evidence type="ECO:0000256" key="1">
    <source>
        <dbReference type="ARBA" id="ARBA00022574"/>
    </source>
</evidence>
<dbReference type="OrthoDB" id="10251741at2759"/>
<dbReference type="SMART" id="SM00320">
    <property type="entry name" value="WD40"/>
    <property type="match status" value="6"/>
</dbReference>
<keyword evidence="2" id="KW-0677">Repeat</keyword>
<feature type="compositionally biased region" description="Polar residues" evidence="4">
    <location>
        <begin position="308"/>
        <end position="323"/>
    </location>
</feature>
<dbReference type="PANTHER" id="PTHR44019">
    <property type="entry name" value="WD REPEAT-CONTAINING PROTEIN 55"/>
    <property type="match status" value="1"/>
</dbReference>
<feature type="repeat" description="WD" evidence="3">
    <location>
        <begin position="115"/>
        <end position="156"/>
    </location>
</feature>
<feature type="region of interest" description="Disordered" evidence="4">
    <location>
        <begin position="307"/>
        <end position="368"/>
    </location>
</feature>
<dbReference type="RefSeq" id="XP_041194567.1">
    <property type="nucleotide sequence ID" value="XM_041339936.1"/>
</dbReference>
<dbReference type="PANTHER" id="PTHR44019:SF8">
    <property type="entry name" value="POC1 CENTRIOLAR PROTEIN HOMOLOG"/>
    <property type="match status" value="1"/>
</dbReference>
<evidence type="ECO:0000256" key="2">
    <source>
        <dbReference type="ARBA" id="ARBA00022737"/>
    </source>
</evidence>
<sequence length="616" mass="67314">MAARFFARRTRKEASTAAQWEKSILKHKFEGHNDAIWGFVFLHDNIHIVSGSLDGTMRKWNCDTGLVVGEPWKSKAGGIYALALLPDGKIIACGREDGSVQLWNTDIRKMIRWVWTGHSRAVRSLSWSPNGRQLASGSDDGTILIRNAESGEVEVGPIDANQGGVWSLAYSPSGERIASGRRDCTICIWDTKVLVVGPIKDLELDVTSLMWSSDSTKLYSASDRFARVFDSETGELLHRFEHDHVLWSIALSPKHNVLACVGFQGAAQLWDTDVSFSQDGSHLAYGGSDNKLTLWVVKGMAPRLPASTLLQQPNRQNTQQETRSSSPSPSSSCLNADATGGGGFVEEAHDDPYNNFFHSSQQSLPSPSPGFLLPPLFLARRLWNVISRRHPTPDESELATMILKQPVSEVEGEQHETVDDCGSVHNSLSATKNKGKQRDNPPKNAHSPPSYDRALPAHLDSKESRGLWERLMQARGKSLTFSFGHSSTRPANAPQPILRNPWHWNSSSFPVGSSTRTVDVSACRDEDRYGITPETDAEAAAAMLRTNVDVAGSSTRPGQPAVAVQVSQGQPTQTQASTSGPEEIGLCDVVAYGGDHVVLFGDIVPDLTFTDPQQET</sequence>
<dbReference type="GeneID" id="64633952"/>
<keyword evidence="6" id="KW-1185">Reference proteome</keyword>
<proteinExistence type="predicted"/>
<dbReference type="InterPro" id="IPR001680">
    <property type="entry name" value="WD40_rpt"/>
</dbReference>
<evidence type="ECO:0000256" key="3">
    <source>
        <dbReference type="PROSITE-ProRule" id="PRU00221"/>
    </source>
</evidence>
<keyword evidence="1 3" id="KW-0853">WD repeat</keyword>